<evidence type="ECO:0000256" key="5">
    <source>
        <dbReference type="ARBA" id="ARBA00023136"/>
    </source>
</evidence>
<evidence type="ECO:0000256" key="3">
    <source>
        <dbReference type="ARBA" id="ARBA00022692"/>
    </source>
</evidence>
<dbReference type="EMBL" id="BIMR01000007">
    <property type="protein sequence ID" value="GCE75067.1"/>
    <property type="molecule type" value="Genomic_DNA"/>
</dbReference>
<feature type="transmembrane region" description="Helical" evidence="6">
    <location>
        <begin position="78"/>
        <end position="98"/>
    </location>
</feature>
<dbReference type="PANTHER" id="PTHR23513:SF17">
    <property type="entry name" value="MEMBRANE PROTEIN"/>
    <property type="match status" value="1"/>
</dbReference>
<dbReference type="RefSeq" id="WP_130779690.1">
    <property type="nucleotide sequence ID" value="NZ_BIMR01000007.1"/>
</dbReference>
<feature type="transmembrane region" description="Helical" evidence="6">
    <location>
        <begin position="313"/>
        <end position="331"/>
    </location>
</feature>
<sequence>MPLVDAPALALPRPYLVWLSGTTIARLGDAVLTFALGWAASGHGGTTAALVLGVGALPRVILLVVGGAVADHLGARRLLLAGESALLVLTVALAAALARLGAPTWLLLASSLALGTVSAFCLPATGSMPRRLVPDDQLSRALAVRQGLGQAVLLTAAPLGGALVGGFGLAAVAWGDAVLLGIGLCVLVAVRERSGPVESAAADRRRLDLVGGLRVVAQVPRLRGALVLVGAAAALMVPVPSLLVPLLGRAAGWGPVETGAVAGAVGGGVIGAAWFAARRRARAHAGLRGALVMSAAGAAVLAAGPTAGSPSAVAVSVVGALAFGVGNGVVVSRLAPVVLGSAPRTHLARVQALVGLVQVVPVMVTSAALGALAERTSTPWALGVTAAGLASLGIWSAGAPGSAATSAKGVGGAPDEVTARA</sequence>
<dbReference type="Proteomes" id="UP000289954">
    <property type="component" value="Unassembled WGS sequence"/>
</dbReference>
<dbReference type="GO" id="GO:0005886">
    <property type="term" value="C:plasma membrane"/>
    <property type="evidence" value="ECO:0007669"/>
    <property type="project" value="UniProtKB-SubCell"/>
</dbReference>
<feature type="transmembrane region" description="Helical" evidence="6">
    <location>
        <begin position="352"/>
        <end position="373"/>
    </location>
</feature>
<feature type="transmembrane region" description="Helical" evidence="6">
    <location>
        <begin position="224"/>
        <end position="247"/>
    </location>
</feature>
<feature type="transmembrane region" description="Helical" evidence="6">
    <location>
        <begin position="104"/>
        <end position="126"/>
    </location>
</feature>
<evidence type="ECO:0000256" key="2">
    <source>
        <dbReference type="ARBA" id="ARBA00022475"/>
    </source>
</evidence>
<keyword evidence="8" id="KW-1185">Reference proteome</keyword>
<reference evidence="7 8" key="1">
    <citation type="submission" date="2019-01" db="EMBL/GenBank/DDBJ databases">
        <title>Draft genome sequence of Cellulomonas takizawaensis strain TKZ-21.</title>
        <authorList>
            <person name="Yamamura H."/>
            <person name="Hayashi T."/>
            <person name="Hamada M."/>
            <person name="Serisawa Y."/>
            <person name="Matsuyama K."/>
            <person name="Nakagawa Y."/>
            <person name="Otoguro M."/>
            <person name="Yanagida F."/>
            <person name="Hayakawa M."/>
        </authorList>
    </citation>
    <scope>NUCLEOTIDE SEQUENCE [LARGE SCALE GENOMIC DNA]</scope>
    <source>
        <strain evidence="7 8">NBRC12680</strain>
    </source>
</reference>
<proteinExistence type="predicted"/>
<comment type="subcellular location">
    <subcellularLocation>
        <location evidence="1">Cell membrane</location>
        <topology evidence="1">Multi-pass membrane protein</topology>
    </subcellularLocation>
</comment>
<evidence type="ECO:0000313" key="8">
    <source>
        <dbReference type="Proteomes" id="UP000289954"/>
    </source>
</evidence>
<keyword evidence="3 6" id="KW-0812">Transmembrane</keyword>
<dbReference type="InterPro" id="IPR011701">
    <property type="entry name" value="MFS"/>
</dbReference>
<evidence type="ECO:0000313" key="7">
    <source>
        <dbReference type="EMBL" id="GCE75067.1"/>
    </source>
</evidence>
<dbReference type="OrthoDB" id="69054at2"/>
<keyword evidence="4 6" id="KW-1133">Transmembrane helix</keyword>
<accession>A0A402DLR3</accession>
<evidence type="ECO:0000256" key="6">
    <source>
        <dbReference type="SAM" id="Phobius"/>
    </source>
</evidence>
<keyword evidence="2" id="KW-1003">Cell membrane</keyword>
<gene>
    <name evidence="7" type="ORF">CBZ_01230</name>
</gene>
<feature type="transmembrane region" description="Helical" evidence="6">
    <location>
        <begin position="379"/>
        <end position="398"/>
    </location>
</feature>
<dbReference type="Gene3D" id="1.20.1250.20">
    <property type="entry name" value="MFS general substrate transporter like domains"/>
    <property type="match status" value="1"/>
</dbReference>
<feature type="transmembrane region" description="Helical" evidence="6">
    <location>
        <begin position="259"/>
        <end position="277"/>
    </location>
</feature>
<comment type="caution">
    <text evidence="7">The sequence shown here is derived from an EMBL/GenBank/DDBJ whole genome shotgun (WGS) entry which is preliminary data.</text>
</comment>
<evidence type="ECO:0000256" key="4">
    <source>
        <dbReference type="ARBA" id="ARBA00022989"/>
    </source>
</evidence>
<dbReference type="GO" id="GO:0022857">
    <property type="term" value="F:transmembrane transporter activity"/>
    <property type="evidence" value="ECO:0007669"/>
    <property type="project" value="InterPro"/>
</dbReference>
<feature type="transmembrane region" description="Helical" evidence="6">
    <location>
        <begin position="289"/>
        <end position="307"/>
    </location>
</feature>
<organism evidence="7 8">
    <name type="scientific">Cellulomonas biazotea</name>
    <dbReference type="NCBI Taxonomy" id="1709"/>
    <lineage>
        <taxon>Bacteria</taxon>
        <taxon>Bacillati</taxon>
        <taxon>Actinomycetota</taxon>
        <taxon>Actinomycetes</taxon>
        <taxon>Micrococcales</taxon>
        <taxon>Cellulomonadaceae</taxon>
        <taxon>Cellulomonas</taxon>
    </lineage>
</organism>
<protein>
    <recommendedName>
        <fullName evidence="9">MFS transporter</fullName>
    </recommendedName>
</protein>
<keyword evidence="5 6" id="KW-0472">Membrane</keyword>
<evidence type="ECO:0008006" key="9">
    <source>
        <dbReference type="Google" id="ProtNLM"/>
    </source>
</evidence>
<feature type="transmembrane region" description="Helical" evidence="6">
    <location>
        <begin position="171"/>
        <end position="190"/>
    </location>
</feature>
<dbReference type="SUPFAM" id="SSF103473">
    <property type="entry name" value="MFS general substrate transporter"/>
    <property type="match status" value="1"/>
</dbReference>
<dbReference type="PANTHER" id="PTHR23513">
    <property type="entry name" value="INTEGRAL MEMBRANE EFFLUX PROTEIN-RELATED"/>
    <property type="match status" value="1"/>
</dbReference>
<dbReference type="Pfam" id="PF07690">
    <property type="entry name" value="MFS_1"/>
    <property type="match status" value="1"/>
</dbReference>
<name>A0A402DLR3_9CELL</name>
<dbReference type="InterPro" id="IPR036259">
    <property type="entry name" value="MFS_trans_sf"/>
</dbReference>
<dbReference type="AlphaFoldDB" id="A0A402DLR3"/>
<feature type="transmembrane region" description="Helical" evidence="6">
    <location>
        <begin position="46"/>
        <end position="66"/>
    </location>
</feature>
<evidence type="ECO:0000256" key="1">
    <source>
        <dbReference type="ARBA" id="ARBA00004651"/>
    </source>
</evidence>
<feature type="transmembrane region" description="Helical" evidence="6">
    <location>
        <begin position="147"/>
        <end position="165"/>
    </location>
</feature>